<keyword evidence="2" id="KW-1133">Transmembrane helix</keyword>
<evidence type="ECO:0000313" key="3">
    <source>
        <dbReference type="EMBL" id="CUG79295.1"/>
    </source>
</evidence>
<gene>
    <name evidence="3" type="ORF">BSAL_86050</name>
</gene>
<dbReference type="EMBL" id="CYKH01001034">
    <property type="protein sequence ID" value="CUG79295.1"/>
    <property type="molecule type" value="Genomic_DNA"/>
</dbReference>
<dbReference type="Gene3D" id="2.120.10.30">
    <property type="entry name" value="TolB, C-terminal domain"/>
    <property type="match status" value="2"/>
</dbReference>
<keyword evidence="4" id="KW-1185">Reference proteome</keyword>
<keyword evidence="2" id="KW-0472">Membrane</keyword>
<evidence type="ECO:0000256" key="1">
    <source>
        <dbReference type="SAM" id="MobiDB-lite"/>
    </source>
</evidence>
<proteinExistence type="predicted"/>
<accession>A0A0S4J4H5</accession>
<reference evidence="4" key="1">
    <citation type="submission" date="2015-09" db="EMBL/GenBank/DDBJ databases">
        <authorList>
            <consortium name="Pathogen Informatics"/>
        </authorList>
    </citation>
    <scope>NUCLEOTIDE SEQUENCE [LARGE SCALE GENOMIC DNA]</scope>
    <source>
        <strain evidence="4">Lake Konstanz</strain>
    </source>
</reference>
<dbReference type="SUPFAM" id="SSF101898">
    <property type="entry name" value="NHL repeat"/>
    <property type="match status" value="1"/>
</dbReference>
<sequence>MRKYTTHIISTLWLIVKVLLVSSIWCLVANGRIAVLTNTTTPYLTYSSLGAMPDGTSTTGGLVYVSVRGCGVYRIPGSSGGAVTLVAGSSGVTGYADGYGGSAKFFYPCAMIGNYNNKIAYVTDRDNFRLRAVDLVTGYASTLAGNGVKGSADGIGTAAQFCRSYGIVYHVASGGVLYISDSDCQRIRKVALSTMAVTTIASMPTYIVFGVGVTVTNDGAFLYIGGPTAILRLNTVTLTNVTIAGSSVAGYADGIGTNAKFGGIYSTVLTPDETGLVVMDTLNYRIRYVQLETTIVTTIAGRGVSGYVDGLNLKSGFLFPYSAFWHCRSQLKCGVMISDEVDLGGSELRFVQISIVTLTQSNTPTEEVSKTTTLRNSLTPSVTISIAVSHSSTLTHFESTSVSASMTLSAATASSQQSFSGSRTQSVSRTKETRTKSAGTPSITQSVKHSVSITNAKTVSLSMSSSATPSTASSLSKTLTPIDSPTFDLVLSATMAATFSSTWSSSRSEPRTCSVTSSTSTTQAISVTFT</sequence>
<dbReference type="VEuPathDB" id="TriTrypDB:BSAL_86050"/>
<dbReference type="PANTHER" id="PTHR46388">
    <property type="entry name" value="NHL REPEAT-CONTAINING PROTEIN 2"/>
    <property type="match status" value="1"/>
</dbReference>
<feature type="transmembrane region" description="Helical" evidence="2">
    <location>
        <begin position="12"/>
        <end position="35"/>
    </location>
</feature>
<dbReference type="InterPro" id="IPR011042">
    <property type="entry name" value="6-blade_b-propeller_TolB-like"/>
</dbReference>
<dbReference type="Proteomes" id="UP000051952">
    <property type="component" value="Unassembled WGS sequence"/>
</dbReference>
<name>A0A0S4J4H5_BODSA</name>
<dbReference type="PANTHER" id="PTHR46388:SF2">
    <property type="entry name" value="NHL REPEAT-CONTAINING PROTEIN 2"/>
    <property type="match status" value="1"/>
</dbReference>
<dbReference type="AlphaFoldDB" id="A0A0S4J4H5"/>
<feature type="non-terminal residue" evidence="3">
    <location>
        <position position="530"/>
    </location>
</feature>
<dbReference type="OrthoDB" id="273823at2759"/>
<evidence type="ECO:0000256" key="2">
    <source>
        <dbReference type="SAM" id="Phobius"/>
    </source>
</evidence>
<feature type="compositionally biased region" description="Polar residues" evidence="1">
    <location>
        <begin position="436"/>
        <end position="449"/>
    </location>
</feature>
<keyword evidence="2" id="KW-0812">Transmembrane</keyword>
<organism evidence="3 4">
    <name type="scientific">Bodo saltans</name>
    <name type="common">Flagellated protozoan</name>
    <dbReference type="NCBI Taxonomy" id="75058"/>
    <lineage>
        <taxon>Eukaryota</taxon>
        <taxon>Discoba</taxon>
        <taxon>Euglenozoa</taxon>
        <taxon>Kinetoplastea</taxon>
        <taxon>Metakinetoplastina</taxon>
        <taxon>Eubodonida</taxon>
        <taxon>Bodonidae</taxon>
        <taxon>Bodo</taxon>
    </lineage>
</organism>
<feature type="compositionally biased region" description="Low complexity" evidence="1">
    <location>
        <begin position="417"/>
        <end position="426"/>
    </location>
</feature>
<feature type="region of interest" description="Disordered" evidence="1">
    <location>
        <begin position="417"/>
        <end position="449"/>
    </location>
</feature>
<protein>
    <submittedName>
        <fullName evidence="3">Membrane-associated protein, putative</fullName>
    </submittedName>
</protein>
<evidence type="ECO:0000313" key="4">
    <source>
        <dbReference type="Proteomes" id="UP000051952"/>
    </source>
</evidence>